<dbReference type="OrthoDB" id="9814200at2"/>
<dbReference type="GO" id="GO:0003677">
    <property type="term" value="F:DNA binding"/>
    <property type="evidence" value="ECO:0007669"/>
    <property type="project" value="UniProtKB-UniRule"/>
</dbReference>
<evidence type="ECO:0000313" key="6">
    <source>
        <dbReference type="Proteomes" id="UP000074108"/>
    </source>
</evidence>
<dbReference type="InterPro" id="IPR009057">
    <property type="entry name" value="Homeodomain-like_sf"/>
</dbReference>
<protein>
    <submittedName>
        <fullName evidence="5">TetR family transcriptional regulator</fullName>
    </submittedName>
</protein>
<keyword evidence="6" id="KW-1185">Reference proteome</keyword>
<dbReference type="RefSeq" id="WP_010175850.1">
    <property type="nucleotide sequence ID" value="NZ_LDYG01000017.1"/>
</dbReference>
<dbReference type="Proteomes" id="UP000074108">
    <property type="component" value="Unassembled WGS sequence"/>
</dbReference>
<dbReference type="InterPro" id="IPR001647">
    <property type="entry name" value="HTH_TetR"/>
</dbReference>
<dbReference type="Gene3D" id="1.10.10.60">
    <property type="entry name" value="Homeodomain-like"/>
    <property type="match status" value="1"/>
</dbReference>
<dbReference type="InterPro" id="IPR041490">
    <property type="entry name" value="KstR2_TetR_C"/>
</dbReference>
<evidence type="ECO:0000313" key="5">
    <source>
        <dbReference type="EMBL" id="KUP08102.1"/>
    </source>
</evidence>
<evidence type="ECO:0000256" key="3">
    <source>
        <dbReference type="PROSITE-ProRule" id="PRU00335"/>
    </source>
</evidence>
<feature type="domain" description="HTH tetR-type" evidence="4">
    <location>
        <begin position="1"/>
        <end position="59"/>
    </location>
</feature>
<dbReference type="PROSITE" id="PS50977">
    <property type="entry name" value="HTH_TETR_2"/>
    <property type="match status" value="1"/>
</dbReference>
<name>A0A147KB35_9BACI</name>
<dbReference type="AlphaFoldDB" id="A0A147KB35"/>
<evidence type="ECO:0000256" key="2">
    <source>
        <dbReference type="ARBA" id="ARBA00023125"/>
    </source>
</evidence>
<dbReference type="PRINTS" id="PR00455">
    <property type="entry name" value="HTHTETR"/>
</dbReference>
<dbReference type="Gene3D" id="1.10.357.10">
    <property type="entry name" value="Tetracycline Repressor, domain 2"/>
    <property type="match status" value="1"/>
</dbReference>
<sequence>MKEQMTEKAIELFARKGFKETSIQDIVDSLGVTKGTFYYYFTSKDSLLMEIHTAYIEKLLIQQEQLLEDRSKSVQEKLYSIVYSLIQDIGEHGQSARVFIREMRNLNDNDLEKVIPLRDKFRENIEELIQEGVEYGEFRDDLSVDIVTFGILGMANWSYLWYQMNGRMTEEEVTKVFMEMILNGLKK</sequence>
<gene>
    <name evidence="5" type="ORF">Q75_03320</name>
</gene>
<dbReference type="InterPro" id="IPR036271">
    <property type="entry name" value="Tet_transcr_reg_TetR-rel_C_sf"/>
</dbReference>
<organism evidence="5 6">
    <name type="scientific">Bacillus coahuilensis p1.1.43</name>
    <dbReference type="NCBI Taxonomy" id="1150625"/>
    <lineage>
        <taxon>Bacteria</taxon>
        <taxon>Bacillati</taxon>
        <taxon>Bacillota</taxon>
        <taxon>Bacilli</taxon>
        <taxon>Bacillales</taxon>
        <taxon>Bacillaceae</taxon>
        <taxon>Bacillus</taxon>
    </lineage>
</organism>
<proteinExistence type="predicted"/>
<comment type="caution">
    <text evidence="5">The sequence shown here is derived from an EMBL/GenBank/DDBJ whole genome shotgun (WGS) entry which is preliminary data.</text>
</comment>
<dbReference type="Pfam" id="PF17932">
    <property type="entry name" value="TetR_C_24"/>
    <property type="match status" value="1"/>
</dbReference>
<reference evidence="5 6" key="1">
    <citation type="journal article" date="2016" name="Front. Microbiol.">
        <title>Microevolution Analysis of Bacillus coahuilensis Unveils Differences in Phosphorus Acquisition Strategies and Their Regulation.</title>
        <authorList>
            <person name="Gomez-Lunar Z."/>
            <person name="Hernandez-Gonzalez I."/>
            <person name="Rodriguez-Torres M.D."/>
            <person name="Souza V."/>
            <person name="Olmedo-Alvarez G."/>
        </authorList>
    </citation>
    <scope>NUCLEOTIDE SEQUENCE [LARGE SCALE GENOMIC DNA]</scope>
    <source>
        <strain evidence="6">p1.1.43</strain>
    </source>
</reference>
<dbReference type="SUPFAM" id="SSF46689">
    <property type="entry name" value="Homeodomain-like"/>
    <property type="match status" value="1"/>
</dbReference>
<evidence type="ECO:0000259" key="4">
    <source>
        <dbReference type="PROSITE" id="PS50977"/>
    </source>
</evidence>
<dbReference type="SUPFAM" id="SSF48498">
    <property type="entry name" value="Tetracyclin repressor-like, C-terminal domain"/>
    <property type="match status" value="1"/>
</dbReference>
<evidence type="ECO:0000256" key="1">
    <source>
        <dbReference type="ARBA" id="ARBA00022491"/>
    </source>
</evidence>
<dbReference type="PROSITE" id="PS01081">
    <property type="entry name" value="HTH_TETR_1"/>
    <property type="match status" value="1"/>
</dbReference>
<dbReference type="STRING" id="1150625.Q75_03320"/>
<dbReference type="PANTHER" id="PTHR43479">
    <property type="entry name" value="ACREF/ENVCD OPERON REPRESSOR-RELATED"/>
    <property type="match status" value="1"/>
</dbReference>
<keyword evidence="2 3" id="KW-0238">DNA-binding</keyword>
<keyword evidence="1" id="KW-0678">Repressor</keyword>
<feature type="DNA-binding region" description="H-T-H motif" evidence="3">
    <location>
        <begin position="22"/>
        <end position="41"/>
    </location>
</feature>
<dbReference type="Pfam" id="PF00440">
    <property type="entry name" value="TetR_N"/>
    <property type="match status" value="1"/>
</dbReference>
<dbReference type="InterPro" id="IPR050624">
    <property type="entry name" value="HTH-type_Tx_Regulator"/>
</dbReference>
<accession>A0A147KB35</accession>
<dbReference type="InterPro" id="IPR023772">
    <property type="entry name" value="DNA-bd_HTH_TetR-type_CS"/>
</dbReference>
<dbReference type="PANTHER" id="PTHR43479:SF11">
    <property type="entry name" value="ACREF_ENVCD OPERON REPRESSOR-RELATED"/>
    <property type="match status" value="1"/>
</dbReference>
<dbReference type="EMBL" id="LDYG01000017">
    <property type="protein sequence ID" value="KUP08102.1"/>
    <property type="molecule type" value="Genomic_DNA"/>
</dbReference>
<dbReference type="PATRIC" id="fig|1150625.3.peg.695"/>